<dbReference type="Pfam" id="PF00085">
    <property type="entry name" value="Thioredoxin"/>
    <property type="match status" value="1"/>
</dbReference>
<evidence type="ECO:0000259" key="1">
    <source>
        <dbReference type="Pfam" id="PF00085"/>
    </source>
</evidence>
<dbReference type="Proteomes" id="UP000663499">
    <property type="component" value="Chromosome"/>
</dbReference>
<feature type="domain" description="Thioredoxin" evidence="1">
    <location>
        <begin position="13"/>
        <end position="85"/>
    </location>
</feature>
<protein>
    <submittedName>
        <fullName evidence="2">Thioredoxin family protein</fullName>
    </submittedName>
</protein>
<dbReference type="EMBL" id="CP071444">
    <property type="protein sequence ID" value="QSX08863.1"/>
    <property type="molecule type" value="Genomic_DNA"/>
</dbReference>
<dbReference type="RefSeq" id="WP_207300204.1">
    <property type="nucleotide sequence ID" value="NZ_CP071444.1"/>
</dbReference>
<gene>
    <name evidence="2" type="ORF">J0B03_01900</name>
</gene>
<dbReference type="SUPFAM" id="SSF52833">
    <property type="entry name" value="Thioredoxin-like"/>
    <property type="match status" value="1"/>
</dbReference>
<dbReference type="Gene3D" id="3.40.30.10">
    <property type="entry name" value="Glutaredoxin"/>
    <property type="match status" value="1"/>
</dbReference>
<dbReference type="InterPro" id="IPR036249">
    <property type="entry name" value="Thioredoxin-like_sf"/>
</dbReference>
<dbReference type="KEGG" id="alka:J0B03_01900"/>
<evidence type="ECO:0000313" key="2">
    <source>
        <dbReference type="EMBL" id="QSX08863.1"/>
    </source>
</evidence>
<dbReference type="CDD" id="cd02947">
    <property type="entry name" value="TRX_family"/>
    <property type="match status" value="1"/>
</dbReference>
<accession>A0A974XFH5</accession>
<evidence type="ECO:0000313" key="3">
    <source>
        <dbReference type="Proteomes" id="UP000663499"/>
    </source>
</evidence>
<reference evidence="2" key="1">
    <citation type="submission" date="2021-03" db="EMBL/GenBank/DDBJ databases">
        <title>Alkalibacter marinus sp. nov., isolated from tidal flat sediment.</title>
        <authorList>
            <person name="Namirimu T."/>
            <person name="Yang J.-A."/>
            <person name="Yang S.-H."/>
            <person name="Kim Y.-J."/>
            <person name="Kwon K.K."/>
        </authorList>
    </citation>
    <scope>NUCLEOTIDE SEQUENCE</scope>
    <source>
        <strain evidence="2">ES005</strain>
    </source>
</reference>
<name>A0A974XFH5_9FIRM</name>
<dbReference type="InterPro" id="IPR013766">
    <property type="entry name" value="Thioredoxin_domain"/>
</dbReference>
<sequence length="117" mass="13502">MLSLKDWSSIDFQLNKNRSVVLSLSSNGCNVCVAVNAKLLEVEKSYPDATFITAKLDDVPELSGRFIVFTVPTILIFQAGKEYHRESRFIDFVRLEKYLKESFQEKRPYDEGLFDKL</sequence>
<keyword evidence="3" id="KW-1185">Reference proteome</keyword>
<proteinExistence type="predicted"/>
<dbReference type="AlphaFoldDB" id="A0A974XFH5"/>
<organism evidence="2 3">
    <name type="scientific">Alkalibacter rhizosphaerae</name>
    <dbReference type="NCBI Taxonomy" id="2815577"/>
    <lineage>
        <taxon>Bacteria</taxon>
        <taxon>Bacillati</taxon>
        <taxon>Bacillota</taxon>
        <taxon>Clostridia</taxon>
        <taxon>Eubacteriales</taxon>
        <taxon>Eubacteriaceae</taxon>
        <taxon>Alkalibacter</taxon>
    </lineage>
</organism>